<feature type="transmembrane region" description="Helical" evidence="5">
    <location>
        <begin position="88"/>
        <end position="110"/>
    </location>
</feature>
<evidence type="ECO:0000256" key="1">
    <source>
        <dbReference type="ARBA" id="ARBA00004141"/>
    </source>
</evidence>
<keyword evidence="2 5" id="KW-0812">Transmembrane</keyword>
<feature type="transmembrane region" description="Helical" evidence="5">
    <location>
        <begin position="14"/>
        <end position="41"/>
    </location>
</feature>
<evidence type="ECO:0000313" key="8">
    <source>
        <dbReference type="Proteomes" id="UP001259803"/>
    </source>
</evidence>
<dbReference type="RefSeq" id="WP_311340062.1">
    <property type="nucleotide sequence ID" value="NZ_JAVRHS010000002.1"/>
</dbReference>
<reference evidence="7 8" key="1">
    <citation type="submission" date="2023-09" db="EMBL/GenBank/DDBJ databases">
        <authorList>
            <person name="Rey-Velasco X."/>
        </authorList>
    </citation>
    <scope>NUCLEOTIDE SEQUENCE [LARGE SCALE GENOMIC DNA]</scope>
    <source>
        <strain evidence="7 8">F390</strain>
    </source>
</reference>
<evidence type="ECO:0000256" key="4">
    <source>
        <dbReference type="ARBA" id="ARBA00023136"/>
    </source>
</evidence>
<evidence type="ECO:0000256" key="6">
    <source>
        <dbReference type="RuleBase" id="RU000471"/>
    </source>
</evidence>
<proteinExistence type="inferred from homology"/>
<comment type="catalytic activity">
    <reaction evidence="5">
        <text>a quinone + NADH + 5 H(+)(in) = a quinol + NAD(+) + 4 H(+)(out)</text>
        <dbReference type="Rhea" id="RHEA:57888"/>
        <dbReference type="ChEBI" id="CHEBI:15378"/>
        <dbReference type="ChEBI" id="CHEBI:24646"/>
        <dbReference type="ChEBI" id="CHEBI:57540"/>
        <dbReference type="ChEBI" id="CHEBI:57945"/>
        <dbReference type="ChEBI" id="CHEBI:132124"/>
    </reaction>
</comment>
<dbReference type="PANTHER" id="PTHR11432:SF3">
    <property type="entry name" value="NADH-UBIQUINONE OXIDOREDUCTASE CHAIN 1"/>
    <property type="match status" value="1"/>
</dbReference>
<dbReference type="NCBIfam" id="NF004745">
    <property type="entry name" value="PRK06076.1-6"/>
    <property type="match status" value="1"/>
</dbReference>
<feature type="transmembrane region" description="Helical" evidence="5">
    <location>
        <begin position="122"/>
        <end position="143"/>
    </location>
</feature>
<organism evidence="7 8">
    <name type="scientific">Croceicoccus esteveae</name>
    <dbReference type="NCBI Taxonomy" id="3075597"/>
    <lineage>
        <taxon>Bacteria</taxon>
        <taxon>Pseudomonadati</taxon>
        <taxon>Pseudomonadota</taxon>
        <taxon>Alphaproteobacteria</taxon>
        <taxon>Sphingomonadales</taxon>
        <taxon>Erythrobacteraceae</taxon>
        <taxon>Croceicoccus</taxon>
    </lineage>
</organism>
<evidence type="ECO:0000313" key="7">
    <source>
        <dbReference type="EMBL" id="MDT0575505.1"/>
    </source>
</evidence>
<dbReference type="Pfam" id="PF00146">
    <property type="entry name" value="NADHdh"/>
    <property type="match status" value="1"/>
</dbReference>
<keyword evidence="3 5" id="KW-1133">Transmembrane helix</keyword>
<dbReference type="InterPro" id="IPR018086">
    <property type="entry name" value="NADH_UbQ_OxRdtase_su1_CS"/>
</dbReference>
<comment type="subunit">
    <text evidence="5">NDH-1 is composed of 14 different subunits. Subunits NuoA, H, J, K, L, M, N constitute the membrane sector of the complex.</text>
</comment>
<sequence length="349" mass="38521">MTSFFHDLGMSYGWAWFLATFAGILLIALPLMLGVAMVIYADRKIWAAIALRRGPNVVGPFGLLQSFADGLKVFLQETIVPSAANKGLFLIAPILTFAVALLAWAVIPFGPGMVLADINIGLLYVLAISSLGVYGVIIAGWASNSKYPFFSALRAAAQMISYEVSIGFILICVILYAGTSNLNGIILAQVGHGFGIVNGFVSNLLLFPMWVLFLISSLAETARAPFDLTEAESELVAGYQTEYSSMSFALFWLGEYANVLLMCALNAILFFGGWLPPLNIDLIPWFDIPGIFWFLGKILFFFFIFSWIKATVPRFRYDQLMRLGWKIFLPLSLGFVILTSGWLMITRYG</sequence>
<name>A0ABU2ZGH1_9SPHN</name>
<feature type="transmembrane region" description="Helical" evidence="5">
    <location>
        <begin position="291"/>
        <end position="311"/>
    </location>
</feature>
<keyword evidence="5" id="KW-0830">Ubiquinone</keyword>
<protein>
    <recommendedName>
        <fullName evidence="5">NADH-quinone oxidoreductase subunit H</fullName>
        <ecNumber evidence="5">7.1.1.-</ecNumber>
    </recommendedName>
    <alternativeName>
        <fullName evidence="5">NADH dehydrogenase I subunit H</fullName>
    </alternativeName>
    <alternativeName>
        <fullName evidence="5">NDH-1 subunit H</fullName>
    </alternativeName>
</protein>
<accession>A0ABU2ZGH1</accession>
<keyword evidence="5 6" id="KW-0520">NAD</keyword>
<comment type="similarity">
    <text evidence="5 6">Belongs to the complex I subunit 1 family.</text>
</comment>
<evidence type="ECO:0000256" key="3">
    <source>
        <dbReference type="ARBA" id="ARBA00022989"/>
    </source>
</evidence>
<dbReference type="InterPro" id="IPR001694">
    <property type="entry name" value="NADH_UbQ_OxRdtase_su1/FPO"/>
</dbReference>
<keyword evidence="8" id="KW-1185">Reference proteome</keyword>
<feature type="transmembrane region" description="Helical" evidence="5">
    <location>
        <begin position="323"/>
        <end position="345"/>
    </location>
</feature>
<keyword evidence="4 5" id="KW-0472">Membrane</keyword>
<keyword evidence="5" id="KW-1278">Translocase</keyword>
<dbReference type="Proteomes" id="UP001259803">
    <property type="component" value="Unassembled WGS sequence"/>
</dbReference>
<keyword evidence="5" id="KW-0874">Quinone</keyword>
<feature type="transmembrane region" description="Helical" evidence="5">
    <location>
        <begin position="155"/>
        <end position="176"/>
    </location>
</feature>
<dbReference type="EC" id="7.1.1.-" evidence="5"/>
<evidence type="ECO:0000256" key="5">
    <source>
        <dbReference type="HAMAP-Rule" id="MF_01350"/>
    </source>
</evidence>
<keyword evidence="7" id="KW-0560">Oxidoreductase</keyword>
<comment type="caution">
    <text evidence="7">The sequence shown here is derived from an EMBL/GenBank/DDBJ whole genome shotgun (WGS) entry which is preliminary data.</text>
</comment>
<dbReference type="PROSITE" id="PS00668">
    <property type="entry name" value="COMPLEX1_ND1_2"/>
    <property type="match status" value="1"/>
</dbReference>
<gene>
    <name evidence="5 7" type="primary">nuoH</name>
    <name evidence="7" type="ORF">RM533_04845</name>
</gene>
<dbReference type="GO" id="GO:0050136">
    <property type="term" value="F:NADH dehydrogenase (quinone) (non-electrogenic) activity"/>
    <property type="evidence" value="ECO:0007669"/>
    <property type="project" value="UniProtKB-EC"/>
</dbReference>
<feature type="transmembrane region" description="Helical" evidence="5">
    <location>
        <begin position="249"/>
        <end position="271"/>
    </location>
</feature>
<comment type="function">
    <text evidence="5">NDH-1 shuttles electrons from NADH, via FMN and iron-sulfur (Fe-S) centers, to quinones in the respiratory chain. The immediate electron acceptor for the enzyme in this species is believed to be ubiquinone. Couples the redox reaction to proton translocation (for every two electrons transferred, four hydrogen ions are translocated across the cytoplasmic membrane), and thus conserves the redox energy in a proton gradient. This subunit may bind ubiquinone.</text>
</comment>
<dbReference type="EMBL" id="JAVRHS010000002">
    <property type="protein sequence ID" value="MDT0575505.1"/>
    <property type="molecule type" value="Genomic_DNA"/>
</dbReference>
<dbReference type="HAMAP" id="MF_01350">
    <property type="entry name" value="NDH1_NuoH"/>
    <property type="match status" value="1"/>
</dbReference>
<dbReference type="PANTHER" id="PTHR11432">
    <property type="entry name" value="NADH DEHYDROGENASE SUBUNIT 1"/>
    <property type="match status" value="1"/>
</dbReference>
<evidence type="ECO:0000256" key="2">
    <source>
        <dbReference type="ARBA" id="ARBA00022692"/>
    </source>
</evidence>
<comment type="subcellular location">
    <subcellularLocation>
        <location evidence="5 6">Cell membrane</location>
        <topology evidence="5 6">Multi-pass membrane protein</topology>
    </subcellularLocation>
    <subcellularLocation>
        <location evidence="1">Membrane</location>
        <topology evidence="1">Multi-pass membrane protein</topology>
    </subcellularLocation>
</comment>
<feature type="transmembrane region" description="Helical" evidence="5">
    <location>
        <begin position="196"/>
        <end position="215"/>
    </location>
</feature>
<keyword evidence="5" id="KW-1003">Cell membrane</keyword>